<dbReference type="RefSeq" id="WP_382411941.1">
    <property type="nucleotide sequence ID" value="NZ_JBHSHE010000024.1"/>
</dbReference>
<name>A0ABV9MKT2_9MICC</name>
<sequence length="104" mass="11225">MNSAPTQPVAQSLPSRLHAQPCRLTTTIIRIFIGLDASLVNVNAEIENSVEIRAIDYENSAMLAVVVVGKTCSRDGVLVAHCVWIAPANQASGHRLKSKLTTHH</sequence>
<gene>
    <name evidence="1" type="ORF">ACFO7V_06565</name>
</gene>
<evidence type="ECO:0000313" key="1">
    <source>
        <dbReference type="EMBL" id="MFC4715800.1"/>
    </source>
</evidence>
<dbReference type="EMBL" id="JBHSHE010000024">
    <property type="protein sequence ID" value="MFC4715800.1"/>
    <property type="molecule type" value="Genomic_DNA"/>
</dbReference>
<organism evidence="1 2">
    <name type="scientific">Glutamicibacter bergerei</name>
    <dbReference type="NCBI Taxonomy" id="256702"/>
    <lineage>
        <taxon>Bacteria</taxon>
        <taxon>Bacillati</taxon>
        <taxon>Actinomycetota</taxon>
        <taxon>Actinomycetes</taxon>
        <taxon>Micrococcales</taxon>
        <taxon>Micrococcaceae</taxon>
        <taxon>Glutamicibacter</taxon>
    </lineage>
</organism>
<dbReference type="Proteomes" id="UP001595884">
    <property type="component" value="Unassembled WGS sequence"/>
</dbReference>
<protein>
    <submittedName>
        <fullName evidence="1">Uncharacterized protein</fullName>
    </submittedName>
</protein>
<reference evidence="2" key="1">
    <citation type="journal article" date="2019" name="Int. J. Syst. Evol. Microbiol.">
        <title>The Global Catalogue of Microorganisms (GCM) 10K type strain sequencing project: providing services to taxonomists for standard genome sequencing and annotation.</title>
        <authorList>
            <consortium name="The Broad Institute Genomics Platform"/>
            <consortium name="The Broad Institute Genome Sequencing Center for Infectious Disease"/>
            <person name="Wu L."/>
            <person name="Ma J."/>
        </authorList>
    </citation>
    <scope>NUCLEOTIDE SEQUENCE [LARGE SCALE GENOMIC DNA]</scope>
    <source>
        <strain evidence="2">CGMCC 1.12849</strain>
    </source>
</reference>
<proteinExistence type="predicted"/>
<keyword evidence="2" id="KW-1185">Reference proteome</keyword>
<accession>A0ABV9MKT2</accession>
<evidence type="ECO:0000313" key="2">
    <source>
        <dbReference type="Proteomes" id="UP001595884"/>
    </source>
</evidence>
<comment type="caution">
    <text evidence="1">The sequence shown here is derived from an EMBL/GenBank/DDBJ whole genome shotgun (WGS) entry which is preliminary data.</text>
</comment>